<evidence type="ECO:0000313" key="3">
    <source>
        <dbReference type="Proteomes" id="UP000649955"/>
    </source>
</evidence>
<proteinExistence type="predicted"/>
<protein>
    <submittedName>
        <fullName evidence="2">Uncharacterized protein</fullName>
    </submittedName>
</protein>
<dbReference type="EMBL" id="BNAW01000017">
    <property type="protein sequence ID" value="GHG18328.1"/>
    <property type="molecule type" value="Genomic_DNA"/>
</dbReference>
<comment type="caution">
    <text evidence="2">The sequence shown here is derived from an EMBL/GenBank/DDBJ whole genome shotgun (WGS) entry which is preliminary data.</text>
</comment>
<sequence>MTPIGKASEIARNGVTSASLSRTNTKLRAKSTNAPAVSRIARTSATRSGRPRSGSSSEIAAPGKLQNATRHA</sequence>
<accession>A0ABQ3KE27</accession>
<name>A0ABQ3KE27_9PSEU</name>
<feature type="compositionally biased region" description="Low complexity" evidence="1">
    <location>
        <begin position="41"/>
        <end position="57"/>
    </location>
</feature>
<gene>
    <name evidence="2" type="ORF">GCM10017567_40790</name>
</gene>
<keyword evidence="3" id="KW-1185">Reference proteome</keyword>
<evidence type="ECO:0000256" key="1">
    <source>
        <dbReference type="SAM" id="MobiDB-lite"/>
    </source>
</evidence>
<reference evidence="3" key="1">
    <citation type="journal article" date="2019" name="Int. J. Syst. Evol. Microbiol.">
        <title>The Global Catalogue of Microorganisms (GCM) 10K type strain sequencing project: providing services to taxonomists for standard genome sequencing and annotation.</title>
        <authorList>
            <consortium name="The Broad Institute Genomics Platform"/>
            <consortium name="The Broad Institute Genome Sequencing Center for Infectious Disease"/>
            <person name="Wu L."/>
            <person name="Ma J."/>
        </authorList>
    </citation>
    <scope>NUCLEOTIDE SEQUENCE [LARGE SCALE GENOMIC DNA]</scope>
    <source>
        <strain evidence="3">CGMCC 4.7680</strain>
    </source>
</reference>
<dbReference type="Proteomes" id="UP000649955">
    <property type="component" value="Unassembled WGS sequence"/>
</dbReference>
<evidence type="ECO:0000313" key="2">
    <source>
        <dbReference type="EMBL" id="GHG18328.1"/>
    </source>
</evidence>
<feature type="compositionally biased region" description="Polar residues" evidence="1">
    <location>
        <begin position="14"/>
        <end position="35"/>
    </location>
</feature>
<feature type="region of interest" description="Disordered" evidence="1">
    <location>
        <begin position="1"/>
        <end position="72"/>
    </location>
</feature>
<organism evidence="2 3">
    <name type="scientific">Amycolatopsis bullii</name>
    <dbReference type="NCBI Taxonomy" id="941987"/>
    <lineage>
        <taxon>Bacteria</taxon>
        <taxon>Bacillati</taxon>
        <taxon>Actinomycetota</taxon>
        <taxon>Actinomycetes</taxon>
        <taxon>Pseudonocardiales</taxon>
        <taxon>Pseudonocardiaceae</taxon>
        <taxon>Amycolatopsis</taxon>
    </lineage>
</organism>